<evidence type="ECO:0000256" key="3">
    <source>
        <dbReference type="ARBA" id="ARBA00022737"/>
    </source>
</evidence>
<comment type="caution">
    <text evidence="7">The sequence shown here is derived from an EMBL/GenBank/DDBJ whole genome shotgun (WGS) entry which is preliminary data.</text>
</comment>
<dbReference type="Pfam" id="PF18911">
    <property type="entry name" value="PKD_4"/>
    <property type="match status" value="11"/>
</dbReference>
<dbReference type="PROSITE" id="PS50093">
    <property type="entry name" value="PKD"/>
    <property type="match status" value="13"/>
</dbReference>
<feature type="domain" description="PKD" evidence="6">
    <location>
        <begin position="858"/>
        <end position="905"/>
    </location>
</feature>
<evidence type="ECO:0000256" key="2">
    <source>
        <dbReference type="ARBA" id="ARBA00022692"/>
    </source>
</evidence>
<feature type="domain" description="PKD" evidence="6">
    <location>
        <begin position="338"/>
        <end position="390"/>
    </location>
</feature>
<dbReference type="OrthoDB" id="7794186at2"/>
<dbReference type="EMBL" id="PPSL01000003">
    <property type="protein sequence ID" value="PQJ10392.1"/>
    <property type="molecule type" value="Genomic_DNA"/>
</dbReference>
<keyword evidence="3" id="KW-0677">Repeat</keyword>
<feature type="domain" description="PKD" evidence="6">
    <location>
        <begin position="938"/>
        <end position="974"/>
    </location>
</feature>
<evidence type="ECO:0000256" key="4">
    <source>
        <dbReference type="ARBA" id="ARBA00022989"/>
    </source>
</evidence>
<evidence type="ECO:0000256" key="1">
    <source>
        <dbReference type="ARBA" id="ARBA00004141"/>
    </source>
</evidence>
<keyword evidence="5" id="KW-0472">Membrane</keyword>
<feature type="domain" description="PKD" evidence="6">
    <location>
        <begin position="1103"/>
        <end position="1152"/>
    </location>
</feature>
<reference evidence="7 8" key="1">
    <citation type="submission" date="2018-01" db="EMBL/GenBank/DDBJ databases">
        <title>A novel member of the phylum Bacteroidetes isolated from glacier ice.</title>
        <authorList>
            <person name="Liu Q."/>
            <person name="Xin Y.-H."/>
        </authorList>
    </citation>
    <scope>NUCLEOTIDE SEQUENCE [LARGE SCALE GENOMIC DNA]</scope>
    <source>
        <strain evidence="7 8">RB1R16</strain>
    </source>
</reference>
<keyword evidence="2" id="KW-0812">Transmembrane</keyword>
<accession>A0A2S7STZ1</accession>
<dbReference type="Pfam" id="PF13585">
    <property type="entry name" value="CHU_C"/>
    <property type="match status" value="1"/>
</dbReference>
<feature type="domain" description="PKD" evidence="6">
    <location>
        <begin position="171"/>
        <end position="219"/>
    </location>
</feature>
<feature type="domain" description="PKD" evidence="6">
    <location>
        <begin position="429"/>
        <end position="484"/>
    </location>
</feature>
<dbReference type="InterPro" id="IPR022409">
    <property type="entry name" value="PKD/Chitinase_dom"/>
</dbReference>
<name>A0A2S7STZ1_9BACT</name>
<feature type="domain" description="PKD" evidence="6">
    <location>
        <begin position="602"/>
        <end position="644"/>
    </location>
</feature>
<dbReference type="Proteomes" id="UP000239872">
    <property type="component" value="Unassembled WGS sequence"/>
</dbReference>
<protein>
    <recommendedName>
        <fullName evidence="6">PKD domain-containing protein</fullName>
    </recommendedName>
</protein>
<dbReference type="InterPro" id="IPR035986">
    <property type="entry name" value="PKD_dom_sf"/>
</dbReference>
<keyword evidence="4" id="KW-1133">Transmembrane helix</keyword>
<feature type="domain" description="PKD" evidence="6">
    <location>
        <begin position="736"/>
        <end position="824"/>
    </location>
</feature>
<dbReference type="SMART" id="SM00089">
    <property type="entry name" value="PKD"/>
    <property type="match status" value="13"/>
</dbReference>
<organism evidence="7 8">
    <name type="scientific">Flavipsychrobacter stenotrophus</name>
    <dbReference type="NCBI Taxonomy" id="2077091"/>
    <lineage>
        <taxon>Bacteria</taxon>
        <taxon>Pseudomonadati</taxon>
        <taxon>Bacteroidota</taxon>
        <taxon>Chitinophagia</taxon>
        <taxon>Chitinophagales</taxon>
        <taxon>Chitinophagaceae</taxon>
        <taxon>Flavipsychrobacter</taxon>
    </lineage>
</organism>
<dbReference type="GO" id="GO:0005261">
    <property type="term" value="F:monoatomic cation channel activity"/>
    <property type="evidence" value="ECO:0007669"/>
    <property type="project" value="TreeGrafter"/>
</dbReference>
<dbReference type="InterPro" id="IPR013783">
    <property type="entry name" value="Ig-like_fold"/>
</dbReference>
<feature type="domain" description="PKD" evidence="6">
    <location>
        <begin position="65"/>
        <end position="147"/>
    </location>
</feature>
<sequence>MVVNFTNTSTGATSYYWDLGNGTNSTLTNVSGSYITPGTYTVTLIAYSGSSSTTHTLTITVFPSPIVSFVATDTSVCPGSAVTFTSTSSPGVPGAVTYIWNFGDGFTSTTASPTHVYATPGFYNVTLSITNSQGCVTTTTVSSYIHVFNHSIPNFSAAVTYFCRAPGHAVFTNTTTGIGPFTYLWNFGDGGTSTLSNPTHDYTGTGSYTVKLTVVDANGCIDTVTRLNYIFVGNMTANFTSVATACVFNNVTFYNTSSPHSTSSWTFGDGGGSTADTANHVYGAPGTYNVRLIIYNGYCYDTVVHSITILPQPTGSFTSSPVVPCQAPATITFTGTVPGGSTVNWIYGDGGTGSGSTSNHTYTGNGVYNVQMIITNSNGCKDTVSQPVTINDLILLINPSPTTASGCVPLTVTFNTAVSTSVPALGPYPAAVTSYTWNFGDGSAVLTGVSSPSHIFTAVGIYSTICTVTTANGCTRKDTVIVSVGTPPVVNFTATPTHVCYHKSVTFTAHVVSGPVDVYTWDWGDGTTLIDSTPNTSHVFAYPGSFTVTLVAYYNGCPSLPFVYSPIIVDSPKAIIASAYHCDPYTRVTFSDMSLGNDAPLWFFGDGTWSTSDTPNHTYPSTGIYTAILTTYNIASGCRDTTSVPLNLIPPALQMFADDTTICSGDTVHFTRIVTGSTAIQNFWDVNGVCLDFDTSANFNYWFPTAGIYSIRYRVRDQHGCMDTAVHNNWILSSHPVANFNAAPVIGCAPLIVTFTDASTTITGTYLTNYKWAFGDASLTSTASAGIPTASHTYTAAGTYSVKEIITDNIGCKDSITRPSLITVWRPHAAFLSSTGFPCINTLVHFTNLSASIVSSYWMFGDGATSTLSSPDHAYSSLGSYTVRLAVTDANGCTDTATYVNYIVVAKPAAHFYMDDSFSICPPLAVHYFNTSTGATGYNWTFGDGGTSVLASPGNLYTSGGIYTVTLIATDAHGCKDTALGHAIVYGSAGGFTYAPLMGCAPLAVHFSAALSNVPNIVWDFADGTTFSTSMSDTTTHYYVYPGAYVPKLILSDNTGCQSSSLGVDTIKVDAVRPGFTTNPNPICVNSTVAYVDTSGSYFSTITSWHWVFSPTDTSNISGPTQFYNTVGTFPVTLVVKDGWGCVGTVTKNITVNPPPTIVASKDTVVCVGDPATLSATGGVSYTWIPLPVTCNTCQTTQASPVVITTYTVTGTDANGCVNTDTVTVYLRTNTISAAWGDSEVCHLVPVPLFDTGGTKYTWLPAAGLNNSTISNPIATPSVTTTYMVIAQLASCIPDTNYVTVIIHPLPTVDAGPDQRLVAGSHAQINATGTNIFHIDWVPANTLSCDTCLNPVANNFSSTTYTANVTTDFGCRASDSVTIYLFCDESQIFIPNTFTPNGDGQNDIFYPRGSGVSKIKAFRVYNRWGELLFERTNININDAGNSWDGSFNGGNVRPDVYVYLVDAICDTGEPIFIKGDVTIIK</sequence>
<dbReference type="RefSeq" id="WP_105039120.1">
    <property type="nucleotide sequence ID" value="NZ_PPSL01000003.1"/>
</dbReference>
<dbReference type="NCBIfam" id="TIGR04131">
    <property type="entry name" value="Bac_Flav_CTERM"/>
    <property type="match status" value="1"/>
</dbReference>
<gene>
    <name evidence="7" type="ORF">CJD36_010465</name>
</gene>
<proteinExistence type="predicted"/>
<dbReference type="InterPro" id="IPR026341">
    <property type="entry name" value="T9SS_type_B"/>
</dbReference>
<dbReference type="Pfam" id="PF00801">
    <property type="entry name" value="PKD"/>
    <property type="match status" value="2"/>
</dbReference>
<dbReference type="SUPFAM" id="SSF49299">
    <property type="entry name" value="PKD domain"/>
    <property type="match status" value="13"/>
</dbReference>
<evidence type="ECO:0000313" key="8">
    <source>
        <dbReference type="Proteomes" id="UP000239872"/>
    </source>
</evidence>
<dbReference type="GO" id="GO:0005886">
    <property type="term" value="C:plasma membrane"/>
    <property type="evidence" value="ECO:0007669"/>
    <property type="project" value="TreeGrafter"/>
</dbReference>
<dbReference type="PANTHER" id="PTHR46730:SF1">
    <property type="entry name" value="PLAT DOMAIN-CONTAINING PROTEIN"/>
    <property type="match status" value="1"/>
</dbReference>
<keyword evidence="8" id="KW-1185">Reference proteome</keyword>
<dbReference type="GO" id="GO:0006816">
    <property type="term" value="P:calcium ion transport"/>
    <property type="evidence" value="ECO:0007669"/>
    <property type="project" value="TreeGrafter"/>
</dbReference>
<feature type="domain" description="PKD" evidence="6">
    <location>
        <begin position="255"/>
        <end position="296"/>
    </location>
</feature>
<dbReference type="InterPro" id="IPR000601">
    <property type="entry name" value="PKD_dom"/>
</dbReference>
<feature type="domain" description="PKD" evidence="6">
    <location>
        <begin position="1019"/>
        <end position="1056"/>
    </location>
</feature>
<evidence type="ECO:0000313" key="7">
    <source>
        <dbReference type="EMBL" id="PQJ10392.1"/>
    </source>
</evidence>
<dbReference type="CDD" id="cd00146">
    <property type="entry name" value="PKD"/>
    <property type="match status" value="10"/>
</dbReference>
<evidence type="ECO:0000256" key="5">
    <source>
        <dbReference type="ARBA" id="ARBA00023136"/>
    </source>
</evidence>
<dbReference type="Gene3D" id="2.60.40.10">
    <property type="entry name" value="Immunoglobulins"/>
    <property type="match status" value="14"/>
</dbReference>
<feature type="domain" description="PKD" evidence="6">
    <location>
        <begin position="488"/>
        <end position="552"/>
    </location>
</feature>
<evidence type="ECO:0000259" key="6">
    <source>
        <dbReference type="PROSITE" id="PS50093"/>
    </source>
</evidence>
<feature type="domain" description="PKD" evidence="6">
    <location>
        <begin position="1"/>
        <end position="61"/>
    </location>
</feature>
<dbReference type="PANTHER" id="PTHR46730">
    <property type="entry name" value="POLYCYSTIN-1"/>
    <property type="match status" value="1"/>
</dbReference>
<comment type="subcellular location">
    <subcellularLocation>
        <location evidence="1">Membrane</location>
        <topology evidence="1">Multi-pass membrane protein</topology>
    </subcellularLocation>
</comment>